<feature type="transmembrane region" description="Helical" evidence="7">
    <location>
        <begin position="89"/>
        <end position="112"/>
    </location>
</feature>
<keyword evidence="5 7" id="KW-1133">Transmembrane helix</keyword>
<comment type="subcellular location">
    <subcellularLocation>
        <location evidence="1 7">Cell membrane</location>
        <topology evidence="1 7">Multi-pass membrane protein</topology>
    </subcellularLocation>
</comment>
<organism evidence="9 10">
    <name type="scientific">Teichococcus vastitatis</name>
    <dbReference type="NCBI Taxonomy" id="2307076"/>
    <lineage>
        <taxon>Bacteria</taxon>
        <taxon>Pseudomonadati</taxon>
        <taxon>Pseudomonadota</taxon>
        <taxon>Alphaproteobacteria</taxon>
        <taxon>Acetobacterales</taxon>
        <taxon>Roseomonadaceae</taxon>
        <taxon>Roseomonas</taxon>
    </lineage>
</organism>
<dbReference type="SUPFAM" id="SSF161098">
    <property type="entry name" value="MetI-like"/>
    <property type="match status" value="1"/>
</dbReference>
<evidence type="ECO:0000256" key="5">
    <source>
        <dbReference type="ARBA" id="ARBA00022989"/>
    </source>
</evidence>
<dbReference type="PROSITE" id="PS50928">
    <property type="entry name" value="ABC_TM1"/>
    <property type="match status" value="1"/>
</dbReference>
<reference evidence="9 10" key="1">
    <citation type="submission" date="2022-03" db="EMBL/GenBank/DDBJ databases">
        <title>Complete genome analysis of Roseomonas KG 17.1 : a prolific producer of plant growth promoters.</title>
        <authorList>
            <person name="Saadouli I."/>
            <person name="Najjari A."/>
            <person name="Mosbah A."/>
            <person name="Ouzari H.I."/>
        </authorList>
    </citation>
    <scope>NUCLEOTIDE SEQUENCE [LARGE SCALE GENOMIC DNA]</scope>
    <source>
        <strain evidence="9 10">KG17-1</strain>
    </source>
</reference>
<dbReference type="InterPro" id="IPR035906">
    <property type="entry name" value="MetI-like_sf"/>
</dbReference>
<keyword evidence="3" id="KW-1003">Cell membrane</keyword>
<name>A0ABS9W7M7_9PROT</name>
<dbReference type="CDD" id="cd06261">
    <property type="entry name" value="TM_PBP2"/>
    <property type="match status" value="1"/>
</dbReference>
<dbReference type="PANTHER" id="PTHR30151">
    <property type="entry name" value="ALKANE SULFONATE ABC TRANSPORTER-RELATED, MEMBRANE SUBUNIT"/>
    <property type="match status" value="1"/>
</dbReference>
<sequence length="280" mass="29633">MSASTAIADRATAAAHHPARSRVSARVRGGRFRRFLVPLLLVVLWQAAAQAGLVSSRLLAPPLDIAAAAWTLTASGELPYHLLVSLQRVVAGLAIAITAGVALGLIAGLSRLGEDAVDATLQMLRALPFLALVPLFILWFGIGETTKIALVALGATFPIYLTLFGGIRGVDPKLLEAGRILGLGRAAQIRHIILPSALPQALVGLRYALGTAWLSLVVGEQINATAGIGFLVMDAREFLRTDIIMVGLLVYALLGLGADQLVRALERRALAWRPSLIREA</sequence>
<keyword evidence="10" id="KW-1185">Reference proteome</keyword>
<evidence type="ECO:0000256" key="3">
    <source>
        <dbReference type="ARBA" id="ARBA00022475"/>
    </source>
</evidence>
<evidence type="ECO:0000256" key="7">
    <source>
        <dbReference type="RuleBase" id="RU363032"/>
    </source>
</evidence>
<feature type="transmembrane region" description="Helical" evidence="7">
    <location>
        <begin position="35"/>
        <end position="54"/>
    </location>
</feature>
<dbReference type="Gene3D" id="1.10.3720.10">
    <property type="entry name" value="MetI-like"/>
    <property type="match status" value="1"/>
</dbReference>
<keyword evidence="6 7" id="KW-0472">Membrane</keyword>
<dbReference type="RefSeq" id="WP_120009138.1">
    <property type="nucleotide sequence ID" value="NZ_JALBUU010000028.1"/>
</dbReference>
<evidence type="ECO:0000256" key="4">
    <source>
        <dbReference type="ARBA" id="ARBA00022692"/>
    </source>
</evidence>
<accession>A0ABS9W7M7</accession>
<proteinExistence type="inferred from homology"/>
<dbReference type="EMBL" id="JALBUU010000028">
    <property type="protein sequence ID" value="MCI0755301.1"/>
    <property type="molecule type" value="Genomic_DNA"/>
</dbReference>
<evidence type="ECO:0000256" key="1">
    <source>
        <dbReference type="ARBA" id="ARBA00004651"/>
    </source>
</evidence>
<evidence type="ECO:0000313" key="9">
    <source>
        <dbReference type="EMBL" id="MCI0755301.1"/>
    </source>
</evidence>
<gene>
    <name evidence="9" type="ORF">MON41_16395</name>
</gene>
<protein>
    <submittedName>
        <fullName evidence="9">ABC transporter permease subunit</fullName>
    </submittedName>
</protein>
<evidence type="ECO:0000259" key="8">
    <source>
        <dbReference type="PROSITE" id="PS50928"/>
    </source>
</evidence>
<feature type="transmembrane region" description="Helical" evidence="7">
    <location>
        <begin position="148"/>
        <end position="170"/>
    </location>
</feature>
<keyword evidence="4 7" id="KW-0812">Transmembrane</keyword>
<dbReference type="InterPro" id="IPR000515">
    <property type="entry name" value="MetI-like"/>
</dbReference>
<dbReference type="Proteomes" id="UP001201985">
    <property type="component" value="Unassembled WGS sequence"/>
</dbReference>
<evidence type="ECO:0000256" key="6">
    <source>
        <dbReference type="ARBA" id="ARBA00023136"/>
    </source>
</evidence>
<comment type="similarity">
    <text evidence="7">Belongs to the binding-protein-dependent transport system permease family.</text>
</comment>
<dbReference type="PANTHER" id="PTHR30151:SF38">
    <property type="entry name" value="ALIPHATIC SULFONATES TRANSPORT PERMEASE PROTEIN SSUC-RELATED"/>
    <property type="match status" value="1"/>
</dbReference>
<feature type="transmembrane region" description="Helical" evidence="7">
    <location>
        <begin position="124"/>
        <end position="142"/>
    </location>
</feature>
<evidence type="ECO:0000256" key="2">
    <source>
        <dbReference type="ARBA" id="ARBA00022448"/>
    </source>
</evidence>
<comment type="caution">
    <text evidence="9">The sequence shown here is derived from an EMBL/GenBank/DDBJ whole genome shotgun (WGS) entry which is preliminary data.</text>
</comment>
<keyword evidence="2 7" id="KW-0813">Transport</keyword>
<feature type="domain" description="ABC transmembrane type-1" evidence="8">
    <location>
        <begin position="82"/>
        <end position="262"/>
    </location>
</feature>
<feature type="transmembrane region" description="Helical" evidence="7">
    <location>
        <begin position="243"/>
        <end position="262"/>
    </location>
</feature>
<dbReference type="Pfam" id="PF00528">
    <property type="entry name" value="BPD_transp_1"/>
    <property type="match status" value="1"/>
</dbReference>
<evidence type="ECO:0000313" key="10">
    <source>
        <dbReference type="Proteomes" id="UP001201985"/>
    </source>
</evidence>